<proteinExistence type="predicted"/>
<protein>
    <submittedName>
        <fullName evidence="1">Uncharacterized protein</fullName>
    </submittedName>
</protein>
<evidence type="ECO:0000313" key="1">
    <source>
        <dbReference type="EMBL" id="URD76760.1"/>
    </source>
</evidence>
<feature type="non-terminal residue" evidence="1">
    <location>
        <position position="143"/>
    </location>
</feature>
<name>A0A9E7EH71_9LILI</name>
<dbReference type="AlphaFoldDB" id="A0A9E7EH71"/>
<accession>A0A9E7EH71</accession>
<feature type="non-terminal residue" evidence="1">
    <location>
        <position position="1"/>
    </location>
</feature>
<dbReference type="EMBL" id="CP097502">
    <property type="protein sequence ID" value="URD76760.1"/>
    <property type="molecule type" value="Genomic_DNA"/>
</dbReference>
<evidence type="ECO:0000313" key="2">
    <source>
        <dbReference type="Proteomes" id="UP001055439"/>
    </source>
</evidence>
<sequence>WLSGIKEQKLIHEGLIVESLSNDILWVHLDNKDVIVCYVLRKICHRSEASSIGEDANIERSKWRWALHASYLPFIELKSLGGSFYTVISLPLIDGLQRQSSGTTSLRPLCKHIYGMRGLGFTQGREGNKAANWLANRARVSKF</sequence>
<gene>
    <name evidence="1" type="ORF">MUK42_34317</name>
</gene>
<dbReference type="Proteomes" id="UP001055439">
    <property type="component" value="Chromosome 1"/>
</dbReference>
<organism evidence="1 2">
    <name type="scientific">Musa troglodytarum</name>
    <name type="common">fe'i banana</name>
    <dbReference type="NCBI Taxonomy" id="320322"/>
    <lineage>
        <taxon>Eukaryota</taxon>
        <taxon>Viridiplantae</taxon>
        <taxon>Streptophyta</taxon>
        <taxon>Embryophyta</taxon>
        <taxon>Tracheophyta</taxon>
        <taxon>Spermatophyta</taxon>
        <taxon>Magnoliopsida</taxon>
        <taxon>Liliopsida</taxon>
        <taxon>Zingiberales</taxon>
        <taxon>Musaceae</taxon>
        <taxon>Musa</taxon>
    </lineage>
</organism>
<reference evidence="1" key="1">
    <citation type="submission" date="2022-05" db="EMBL/GenBank/DDBJ databases">
        <title>The Musa troglodytarum L. genome provides insights into the mechanism of non-climacteric behaviour and enrichment of carotenoids.</title>
        <authorList>
            <person name="Wang J."/>
        </authorList>
    </citation>
    <scope>NUCLEOTIDE SEQUENCE</scope>
    <source>
        <tissue evidence="1">Leaf</tissue>
    </source>
</reference>
<keyword evidence="2" id="KW-1185">Reference proteome</keyword>
<dbReference type="OrthoDB" id="1714886at2759"/>